<dbReference type="GO" id="GO:0051087">
    <property type="term" value="F:protein-folding chaperone binding"/>
    <property type="evidence" value="ECO:0007669"/>
    <property type="project" value="TreeGrafter"/>
</dbReference>
<dbReference type="GO" id="GO:0006457">
    <property type="term" value="P:protein folding"/>
    <property type="evidence" value="ECO:0007669"/>
    <property type="project" value="InterPro"/>
</dbReference>
<dbReference type="OrthoDB" id="248120at2759"/>
<dbReference type="Proteomes" id="UP000612055">
    <property type="component" value="Unassembled WGS sequence"/>
</dbReference>
<dbReference type="GO" id="GO:0051131">
    <property type="term" value="P:chaperone-mediated protein complex assembly"/>
    <property type="evidence" value="ECO:0007669"/>
    <property type="project" value="TreeGrafter"/>
</dbReference>
<dbReference type="CDD" id="cd23161">
    <property type="entry name" value="Prefoldin_6"/>
    <property type="match status" value="1"/>
</dbReference>
<dbReference type="GO" id="GO:0009409">
    <property type="term" value="P:response to cold"/>
    <property type="evidence" value="ECO:0007669"/>
    <property type="project" value="UniProtKB-ARBA"/>
</dbReference>
<dbReference type="FunFam" id="1.10.287.370:FF:000003">
    <property type="entry name" value="Prefoldin subunit 6"/>
    <property type="match status" value="1"/>
</dbReference>
<feature type="coiled-coil region" evidence="3">
    <location>
        <begin position="75"/>
        <end position="116"/>
    </location>
</feature>
<dbReference type="PANTHER" id="PTHR21431">
    <property type="entry name" value="PREFOLDIN SUBUNIT 6"/>
    <property type="match status" value="1"/>
</dbReference>
<dbReference type="GO" id="GO:0005737">
    <property type="term" value="C:cytoplasm"/>
    <property type="evidence" value="ECO:0007669"/>
    <property type="project" value="TreeGrafter"/>
</dbReference>
<dbReference type="InterPro" id="IPR009053">
    <property type="entry name" value="Prefoldin"/>
</dbReference>
<gene>
    <name evidence="4" type="ORF">HYH03_003581</name>
</gene>
<dbReference type="GO" id="GO:0016272">
    <property type="term" value="C:prefoldin complex"/>
    <property type="evidence" value="ECO:0007669"/>
    <property type="project" value="InterPro"/>
</dbReference>
<proteinExistence type="inferred from homology"/>
<keyword evidence="5" id="KW-1185">Reference proteome</keyword>
<evidence type="ECO:0000256" key="2">
    <source>
        <dbReference type="ARBA" id="ARBA00023186"/>
    </source>
</evidence>
<keyword evidence="2" id="KW-0143">Chaperone</keyword>
<dbReference type="EMBL" id="JAEHOE010000010">
    <property type="protein sequence ID" value="KAG2498321.1"/>
    <property type="molecule type" value="Genomic_DNA"/>
</dbReference>
<organism evidence="4 5">
    <name type="scientific">Edaphochlamys debaryana</name>
    <dbReference type="NCBI Taxonomy" id="47281"/>
    <lineage>
        <taxon>Eukaryota</taxon>
        <taxon>Viridiplantae</taxon>
        <taxon>Chlorophyta</taxon>
        <taxon>core chlorophytes</taxon>
        <taxon>Chlorophyceae</taxon>
        <taxon>CS clade</taxon>
        <taxon>Chlamydomonadales</taxon>
        <taxon>Chlamydomonadales incertae sedis</taxon>
        <taxon>Edaphochlamys</taxon>
    </lineage>
</organism>
<evidence type="ECO:0000313" key="5">
    <source>
        <dbReference type="Proteomes" id="UP000612055"/>
    </source>
</evidence>
<dbReference type="AlphaFoldDB" id="A0A835YCJ8"/>
<evidence type="ECO:0000256" key="3">
    <source>
        <dbReference type="SAM" id="Coils"/>
    </source>
</evidence>
<dbReference type="SUPFAM" id="SSF46579">
    <property type="entry name" value="Prefoldin"/>
    <property type="match status" value="1"/>
</dbReference>
<dbReference type="Pfam" id="PF01920">
    <property type="entry name" value="Prefoldin_2"/>
    <property type="match status" value="1"/>
</dbReference>
<sequence length="127" mass="14312">MADPESIKKALQKEMSVYQTLQQELSKFVKTRTELSARANETDIVLEELKLLDDDANVFKSVGPVLVRQDLVEARSNVTNRLEFIKKDLERLDGQIKSLEGRMMEREKEMMKLQGKLRAAGGSGASA</sequence>
<dbReference type="GO" id="GO:0051082">
    <property type="term" value="F:unfolded protein binding"/>
    <property type="evidence" value="ECO:0007669"/>
    <property type="project" value="InterPro"/>
</dbReference>
<dbReference type="InterPro" id="IPR002777">
    <property type="entry name" value="PFD_beta-like"/>
</dbReference>
<accession>A0A835YCJ8</accession>
<reference evidence="4" key="1">
    <citation type="journal article" date="2020" name="bioRxiv">
        <title>Comparative genomics of Chlamydomonas.</title>
        <authorList>
            <person name="Craig R.J."/>
            <person name="Hasan A.R."/>
            <person name="Ness R.W."/>
            <person name="Keightley P.D."/>
        </authorList>
    </citation>
    <scope>NUCLEOTIDE SEQUENCE</scope>
    <source>
        <strain evidence="4">CCAP 11/70</strain>
    </source>
</reference>
<evidence type="ECO:0008006" key="6">
    <source>
        <dbReference type="Google" id="ProtNLM"/>
    </source>
</evidence>
<keyword evidence="3" id="KW-0175">Coiled coil</keyword>
<dbReference type="PANTHER" id="PTHR21431:SF0">
    <property type="entry name" value="PREFOLDIN SUBUNIT 6"/>
    <property type="match status" value="1"/>
</dbReference>
<protein>
    <recommendedName>
        <fullName evidence="6">Prefoldin subunit 6</fullName>
    </recommendedName>
</protein>
<comment type="caution">
    <text evidence="4">The sequence shown here is derived from an EMBL/GenBank/DDBJ whole genome shotgun (WGS) entry which is preliminary data.</text>
</comment>
<name>A0A835YCJ8_9CHLO</name>
<evidence type="ECO:0000313" key="4">
    <source>
        <dbReference type="EMBL" id="KAG2498321.1"/>
    </source>
</evidence>
<comment type="similarity">
    <text evidence="1">Belongs to the prefoldin subunit beta family.</text>
</comment>
<evidence type="ECO:0000256" key="1">
    <source>
        <dbReference type="ARBA" id="ARBA00008045"/>
    </source>
</evidence>
<dbReference type="Gene3D" id="1.10.287.370">
    <property type="match status" value="1"/>
</dbReference>